<dbReference type="RefSeq" id="WP_346058976.1">
    <property type="nucleotide sequence ID" value="NZ_BAAAVQ010000022.1"/>
</dbReference>
<evidence type="ECO:0000256" key="2">
    <source>
        <dbReference type="ARBA" id="ARBA00022475"/>
    </source>
</evidence>
<name>A0ABV9MIY5_9MICC</name>
<dbReference type="InterPro" id="IPR042094">
    <property type="entry name" value="T2SS_GspF_sf"/>
</dbReference>
<evidence type="ECO:0000313" key="8">
    <source>
        <dbReference type="EMBL" id="MFC4715851.1"/>
    </source>
</evidence>
<keyword evidence="3 6" id="KW-0812">Transmembrane</keyword>
<comment type="caution">
    <text evidence="8">The sequence shown here is derived from an EMBL/GenBank/DDBJ whole genome shotgun (WGS) entry which is preliminary data.</text>
</comment>
<evidence type="ECO:0000256" key="1">
    <source>
        <dbReference type="ARBA" id="ARBA00004651"/>
    </source>
</evidence>
<accession>A0ABV9MIY5</accession>
<protein>
    <submittedName>
        <fullName evidence="8">Type II secretion system F family protein</fullName>
    </submittedName>
</protein>
<dbReference type="Proteomes" id="UP001595884">
    <property type="component" value="Unassembled WGS sequence"/>
</dbReference>
<evidence type="ECO:0000256" key="4">
    <source>
        <dbReference type="ARBA" id="ARBA00022989"/>
    </source>
</evidence>
<keyword evidence="9" id="KW-1185">Reference proteome</keyword>
<evidence type="ECO:0000256" key="3">
    <source>
        <dbReference type="ARBA" id="ARBA00022692"/>
    </source>
</evidence>
<keyword evidence="2" id="KW-1003">Cell membrane</keyword>
<organism evidence="8 9">
    <name type="scientific">Glutamicibacter bergerei</name>
    <dbReference type="NCBI Taxonomy" id="256702"/>
    <lineage>
        <taxon>Bacteria</taxon>
        <taxon>Bacillati</taxon>
        <taxon>Actinomycetota</taxon>
        <taxon>Actinomycetes</taxon>
        <taxon>Micrococcales</taxon>
        <taxon>Micrococcaceae</taxon>
        <taxon>Glutamicibacter</taxon>
    </lineage>
</organism>
<dbReference type="InterPro" id="IPR018076">
    <property type="entry name" value="T2SS_GspF_dom"/>
</dbReference>
<dbReference type="PANTHER" id="PTHR35007">
    <property type="entry name" value="INTEGRAL MEMBRANE PROTEIN-RELATED"/>
    <property type="match status" value="1"/>
</dbReference>
<evidence type="ECO:0000256" key="6">
    <source>
        <dbReference type="SAM" id="Phobius"/>
    </source>
</evidence>
<dbReference type="Pfam" id="PF00482">
    <property type="entry name" value="T2SSF"/>
    <property type="match status" value="1"/>
</dbReference>
<dbReference type="PANTHER" id="PTHR35007:SF4">
    <property type="entry name" value="CONSERVED TRANSMEMBRANE PROTEIN-RELATED"/>
    <property type="match status" value="1"/>
</dbReference>
<feature type="transmembrane region" description="Helical" evidence="6">
    <location>
        <begin position="166"/>
        <end position="186"/>
    </location>
</feature>
<comment type="subcellular location">
    <subcellularLocation>
        <location evidence="1">Cell membrane</location>
        <topology evidence="1">Multi-pass membrane protein</topology>
    </subcellularLocation>
</comment>
<feature type="transmembrane region" description="Helical" evidence="6">
    <location>
        <begin position="193"/>
        <end position="212"/>
    </location>
</feature>
<reference evidence="9" key="1">
    <citation type="journal article" date="2019" name="Int. J. Syst. Evol. Microbiol.">
        <title>The Global Catalogue of Microorganisms (GCM) 10K type strain sequencing project: providing services to taxonomists for standard genome sequencing and annotation.</title>
        <authorList>
            <consortium name="The Broad Institute Genomics Platform"/>
            <consortium name="The Broad Institute Genome Sequencing Center for Infectious Disease"/>
            <person name="Wu L."/>
            <person name="Ma J."/>
        </authorList>
    </citation>
    <scope>NUCLEOTIDE SEQUENCE [LARGE SCALE GENOMIC DNA]</scope>
    <source>
        <strain evidence="9">CGMCC 1.12849</strain>
    </source>
</reference>
<proteinExistence type="predicted"/>
<dbReference type="Gene3D" id="1.20.81.30">
    <property type="entry name" value="Type II secretion system (T2SS), domain F"/>
    <property type="match status" value="1"/>
</dbReference>
<evidence type="ECO:0000256" key="5">
    <source>
        <dbReference type="ARBA" id="ARBA00023136"/>
    </source>
</evidence>
<keyword evidence="5 6" id="KW-0472">Membrane</keyword>
<keyword evidence="4 6" id="KW-1133">Transmembrane helix</keyword>
<sequence>MVIFLLGVLAFWLWFPRSTEQIKSGTIRRNFDSRGLLRRRGEPKNLLAEDARTIRELAALVRSGLTFYPAVDALLTAEQSQCPVHQALHQLRAMHRLGAHKSSSNNLSGTEQSSVRRLHWCLQVSERSGASLAEVLERLADDLEADLVASQAFDAAMAGPKATTKLLTWLPLVGFGAGMLLGIDVLGALSTSWAAQLSVAAGLALWLLNRLWCRYLLRTTTKAALQ</sequence>
<gene>
    <name evidence="8" type="ORF">ACFO7V_06820</name>
</gene>
<feature type="domain" description="Type II secretion system protein GspF" evidence="7">
    <location>
        <begin position="54"/>
        <end position="167"/>
    </location>
</feature>
<evidence type="ECO:0000259" key="7">
    <source>
        <dbReference type="Pfam" id="PF00482"/>
    </source>
</evidence>
<evidence type="ECO:0000313" key="9">
    <source>
        <dbReference type="Proteomes" id="UP001595884"/>
    </source>
</evidence>
<dbReference type="EMBL" id="JBHSHE010000026">
    <property type="protein sequence ID" value="MFC4715851.1"/>
    <property type="molecule type" value="Genomic_DNA"/>
</dbReference>